<feature type="transmembrane region" description="Helical" evidence="1">
    <location>
        <begin position="15"/>
        <end position="36"/>
    </location>
</feature>
<keyword evidence="3" id="KW-1185">Reference proteome</keyword>
<sequence>MAGMNPALPDLRGKFIVIVVVLTVISTLAVGARVSAKTMRPSPTRSRYLTTREIWRK</sequence>
<keyword evidence="1" id="KW-1133">Transmembrane helix</keyword>
<evidence type="ECO:0000256" key="1">
    <source>
        <dbReference type="SAM" id="Phobius"/>
    </source>
</evidence>
<dbReference type="AlphaFoldDB" id="A0A6A5VZF3"/>
<dbReference type="Proteomes" id="UP000799779">
    <property type="component" value="Unassembled WGS sequence"/>
</dbReference>
<name>A0A6A5VZF3_9PLEO</name>
<dbReference type="EMBL" id="ML977662">
    <property type="protein sequence ID" value="KAF1994394.1"/>
    <property type="molecule type" value="Genomic_DNA"/>
</dbReference>
<organism evidence="2 3">
    <name type="scientific">Amniculicola lignicola CBS 123094</name>
    <dbReference type="NCBI Taxonomy" id="1392246"/>
    <lineage>
        <taxon>Eukaryota</taxon>
        <taxon>Fungi</taxon>
        <taxon>Dikarya</taxon>
        <taxon>Ascomycota</taxon>
        <taxon>Pezizomycotina</taxon>
        <taxon>Dothideomycetes</taxon>
        <taxon>Pleosporomycetidae</taxon>
        <taxon>Pleosporales</taxon>
        <taxon>Amniculicolaceae</taxon>
        <taxon>Amniculicola</taxon>
    </lineage>
</organism>
<protein>
    <submittedName>
        <fullName evidence="2">Uncharacterized protein</fullName>
    </submittedName>
</protein>
<evidence type="ECO:0000313" key="2">
    <source>
        <dbReference type="EMBL" id="KAF1994394.1"/>
    </source>
</evidence>
<reference evidence="2" key="1">
    <citation type="journal article" date="2020" name="Stud. Mycol.">
        <title>101 Dothideomycetes genomes: a test case for predicting lifestyles and emergence of pathogens.</title>
        <authorList>
            <person name="Haridas S."/>
            <person name="Albert R."/>
            <person name="Binder M."/>
            <person name="Bloem J."/>
            <person name="Labutti K."/>
            <person name="Salamov A."/>
            <person name="Andreopoulos B."/>
            <person name="Baker S."/>
            <person name="Barry K."/>
            <person name="Bills G."/>
            <person name="Bluhm B."/>
            <person name="Cannon C."/>
            <person name="Castanera R."/>
            <person name="Culley D."/>
            <person name="Daum C."/>
            <person name="Ezra D."/>
            <person name="Gonzalez J."/>
            <person name="Henrissat B."/>
            <person name="Kuo A."/>
            <person name="Liang C."/>
            <person name="Lipzen A."/>
            <person name="Lutzoni F."/>
            <person name="Magnuson J."/>
            <person name="Mondo S."/>
            <person name="Nolan M."/>
            <person name="Ohm R."/>
            <person name="Pangilinan J."/>
            <person name="Park H.-J."/>
            <person name="Ramirez L."/>
            <person name="Alfaro M."/>
            <person name="Sun H."/>
            <person name="Tritt A."/>
            <person name="Yoshinaga Y."/>
            <person name="Zwiers L.-H."/>
            <person name="Turgeon B."/>
            <person name="Goodwin S."/>
            <person name="Spatafora J."/>
            <person name="Crous P."/>
            <person name="Grigoriev I."/>
        </authorList>
    </citation>
    <scope>NUCLEOTIDE SEQUENCE</scope>
    <source>
        <strain evidence="2">CBS 123094</strain>
    </source>
</reference>
<proteinExistence type="predicted"/>
<keyword evidence="1" id="KW-0472">Membrane</keyword>
<evidence type="ECO:0000313" key="3">
    <source>
        <dbReference type="Proteomes" id="UP000799779"/>
    </source>
</evidence>
<gene>
    <name evidence="2" type="ORF">P154DRAFT_581870</name>
</gene>
<accession>A0A6A5VZF3</accession>
<keyword evidence="1" id="KW-0812">Transmembrane</keyword>